<sequence>MMKPFTMTKRLGGRTYRYATYEDTKSEANKRAVAYRKSGVRARVTKEKSPLGKVHYAIWLGGTKVKRQP</sequence>
<dbReference type="EMBL" id="MT145148">
    <property type="protein sequence ID" value="QJI04101.1"/>
    <property type="molecule type" value="Genomic_DNA"/>
</dbReference>
<name>A0A6H2A439_9ZZZZ</name>
<evidence type="ECO:0000313" key="2">
    <source>
        <dbReference type="EMBL" id="QJI04101.1"/>
    </source>
</evidence>
<protein>
    <submittedName>
        <fullName evidence="1">Uncharacterized protein</fullName>
    </submittedName>
</protein>
<gene>
    <name evidence="1" type="ORF">TM448A06268_0007</name>
    <name evidence="2" type="ORF">TM448B06063_0007</name>
</gene>
<proteinExistence type="predicted"/>
<reference evidence="1" key="1">
    <citation type="submission" date="2020-03" db="EMBL/GenBank/DDBJ databases">
        <title>The deep terrestrial virosphere.</title>
        <authorList>
            <person name="Holmfeldt K."/>
            <person name="Nilsson E."/>
            <person name="Simone D."/>
            <person name="Lopez-Fernandez M."/>
            <person name="Wu X."/>
            <person name="de Brujin I."/>
            <person name="Lundin D."/>
            <person name="Andersson A."/>
            <person name="Bertilsson S."/>
            <person name="Dopson M."/>
        </authorList>
    </citation>
    <scope>NUCLEOTIDE SEQUENCE</scope>
    <source>
        <strain evidence="1">TM448A06268</strain>
        <strain evidence="2">TM448B06063</strain>
    </source>
</reference>
<evidence type="ECO:0000313" key="1">
    <source>
        <dbReference type="EMBL" id="QJA54963.1"/>
    </source>
</evidence>
<dbReference type="EMBL" id="MT144554">
    <property type="protein sequence ID" value="QJA54963.1"/>
    <property type="molecule type" value="Genomic_DNA"/>
</dbReference>
<accession>A0A6H2A439</accession>
<dbReference type="AlphaFoldDB" id="A0A6H2A439"/>
<organism evidence="1">
    <name type="scientific">viral metagenome</name>
    <dbReference type="NCBI Taxonomy" id="1070528"/>
    <lineage>
        <taxon>unclassified sequences</taxon>
        <taxon>metagenomes</taxon>
        <taxon>organismal metagenomes</taxon>
    </lineage>
</organism>